<sequence length="717" mass="80085">MSTAALAAISLAAACSSDSSRQEPIDPVVGAEVEDGKDKDEGEDAATDDWSAQLDPGAATKTSLREHELGEAWVIDPERLDAPRKLAIDQAEARGYTVINLGDSWRPYIFTHKTPGVEDFSENVYASHYTGLANDRVDNDGDTLAEHEHNYLELYGIPPSLSVVIDEWQSIPALEQCLEDAGYDRSVFDPSIGNIAFKKKAGSKRLRSWRWARTKLEKEMRSAGMGDAAAAKDYAAAAEHPDTKRAYEYFQTFDREVQVIRHAQIRFRCESLFNERDGQGKFTAGDYDSGTHHALANFEKKHDLMGWGHFKAENIAFLGRSPTEAVHQRLVRVLGERTISAAGVIEDGSARDWKPDFQFTDGEGESHGLRDLSGEYTEATLAALGLDDPQSALARLGELGELATAAEDAPEGAFGELLVAVRLPALPAYYSEDMAFDVVIDRGDIWYDFPWDDEGNKRGQPRKRYPHLTLYVTYEGQRIPLVHWRTTIGSWRTELIDGQEYYAYKNSDVGDRVWQTIMAAPVWIPPASTPTGSLTKLKNVDGRMRRVVNYDETGPGYKSAYGLVAAYHVKLHERKDGTITTYDNGIRTHGSVDYMSILRRFSHGCHRLYNMNAVRMFSMVLQHRSYTRKGQTTIGAGRSFEYKDRSYTMKLDTRGYEFELVEPIPVKVTEGRVRGSRTSPYTEPMPKPGVDYSEDEEELPPGEAPGEVEPSVPVGGF</sequence>
<feature type="compositionally biased region" description="Low complexity" evidence="7">
    <location>
        <begin position="704"/>
        <end position="717"/>
    </location>
</feature>
<dbReference type="GO" id="GO:0071555">
    <property type="term" value="P:cell wall organization"/>
    <property type="evidence" value="ECO:0007669"/>
    <property type="project" value="UniProtKB-KW"/>
</dbReference>
<evidence type="ECO:0000256" key="1">
    <source>
        <dbReference type="ARBA" id="ARBA00004752"/>
    </source>
</evidence>
<dbReference type="SUPFAM" id="SSF141523">
    <property type="entry name" value="L,D-transpeptidase catalytic domain-like"/>
    <property type="match status" value="1"/>
</dbReference>
<dbReference type="RefSeq" id="WP_006973252.1">
    <property type="nucleotide sequence ID" value="NZ_ABCS01000043.1"/>
</dbReference>
<feature type="region of interest" description="Disordered" evidence="7">
    <location>
        <begin position="673"/>
        <end position="717"/>
    </location>
</feature>
<keyword evidence="3" id="KW-0808">Transferase</keyword>
<dbReference type="GO" id="GO:0009252">
    <property type="term" value="P:peptidoglycan biosynthetic process"/>
    <property type="evidence" value="ECO:0007669"/>
    <property type="project" value="UniProtKB-UniPathway"/>
</dbReference>
<comment type="caution">
    <text evidence="8">The sequence shown here is derived from an EMBL/GenBank/DDBJ whole genome shotgun (WGS) entry which is preliminary data.</text>
</comment>
<organism evidence="8 9">
    <name type="scientific">Plesiocystis pacifica SIR-1</name>
    <dbReference type="NCBI Taxonomy" id="391625"/>
    <lineage>
        <taxon>Bacteria</taxon>
        <taxon>Pseudomonadati</taxon>
        <taxon>Myxococcota</taxon>
        <taxon>Polyangia</taxon>
        <taxon>Nannocystales</taxon>
        <taxon>Nannocystaceae</taxon>
        <taxon>Plesiocystis</taxon>
    </lineage>
</organism>
<comment type="similarity">
    <text evidence="2">Belongs to the YkuD family.</text>
</comment>
<dbReference type="Proteomes" id="UP000005801">
    <property type="component" value="Unassembled WGS sequence"/>
</dbReference>
<dbReference type="InterPro" id="IPR005490">
    <property type="entry name" value="LD_TPept_cat_dom"/>
</dbReference>
<feature type="region of interest" description="Disordered" evidence="7">
    <location>
        <begin position="14"/>
        <end position="49"/>
    </location>
</feature>
<comment type="pathway">
    <text evidence="1">Cell wall biogenesis; peptidoglycan biosynthesis.</text>
</comment>
<keyword evidence="5" id="KW-0573">Peptidoglycan synthesis</keyword>
<dbReference type="EMBL" id="ABCS01000043">
    <property type="protein sequence ID" value="EDM77605.1"/>
    <property type="molecule type" value="Genomic_DNA"/>
</dbReference>
<dbReference type="GO" id="GO:0008360">
    <property type="term" value="P:regulation of cell shape"/>
    <property type="evidence" value="ECO:0007669"/>
    <property type="project" value="UniProtKB-KW"/>
</dbReference>
<dbReference type="CDD" id="cd16913">
    <property type="entry name" value="YkuD_like"/>
    <property type="match status" value="1"/>
</dbReference>
<evidence type="ECO:0000256" key="6">
    <source>
        <dbReference type="ARBA" id="ARBA00023316"/>
    </source>
</evidence>
<proteinExistence type="inferred from homology"/>
<dbReference type="STRING" id="391625.PPSIR1_02933"/>
<evidence type="ECO:0000256" key="7">
    <source>
        <dbReference type="SAM" id="MobiDB-lite"/>
    </source>
</evidence>
<dbReference type="GO" id="GO:0004180">
    <property type="term" value="F:carboxypeptidase activity"/>
    <property type="evidence" value="ECO:0007669"/>
    <property type="project" value="UniProtKB-ARBA"/>
</dbReference>
<dbReference type="UniPathway" id="UPA00219"/>
<dbReference type="AlphaFoldDB" id="A6G957"/>
<dbReference type="OrthoDB" id="5481135at2"/>
<evidence type="ECO:0000256" key="2">
    <source>
        <dbReference type="ARBA" id="ARBA00005992"/>
    </source>
</evidence>
<evidence type="ECO:0000256" key="3">
    <source>
        <dbReference type="ARBA" id="ARBA00022679"/>
    </source>
</evidence>
<dbReference type="GO" id="GO:0016740">
    <property type="term" value="F:transferase activity"/>
    <property type="evidence" value="ECO:0007669"/>
    <property type="project" value="UniProtKB-KW"/>
</dbReference>
<name>A6G957_9BACT</name>
<accession>A6G957</accession>
<evidence type="ECO:0000313" key="8">
    <source>
        <dbReference type="EMBL" id="EDM77605.1"/>
    </source>
</evidence>
<reference evidence="8 9" key="1">
    <citation type="submission" date="2007-06" db="EMBL/GenBank/DDBJ databases">
        <authorList>
            <person name="Shimkets L."/>
            <person name="Ferriera S."/>
            <person name="Johnson J."/>
            <person name="Kravitz S."/>
            <person name="Beeson K."/>
            <person name="Sutton G."/>
            <person name="Rogers Y.-H."/>
            <person name="Friedman R."/>
            <person name="Frazier M."/>
            <person name="Venter J.C."/>
        </authorList>
    </citation>
    <scope>NUCLEOTIDE SEQUENCE [LARGE SCALE GENOMIC DNA]</scope>
    <source>
        <strain evidence="8 9">SIR-1</strain>
    </source>
</reference>
<protein>
    <submittedName>
        <fullName evidence="8">Uncharacterized protein</fullName>
    </submittedName>
</protein>
<gene>
    <name evidence="8" type="ORF">PPSIR1_02933</name>
</gene>
<evidence type="ECO:0000256" key="5">
    <source>
        <dbReference type="ARBA" id="ARBA00022984"/>
    </source>
</evidence>
<keyword evidence="4" id="KW-0133">Cell shape</keyword>
<evidence type="ECO:0000313" key="9">
    <source>
        <dbReference type="Proteomes" id="UP000005801"/>
    </source>
</evidence>
<keyword evidence="9" id="KW-1185">Reference proteome</keyword>
<evidence type="ECO:0000256" key="4">
    <source>
        <dbReference type="ARBA" id="ARBA00022960"/>
    </source>
</evidence>
<dbReference type="InterPro" id="IPR038063">
    <property type="entry name" value="Transpep_catalytic_dom"/>
</dbReference>
<keyword evidence="6" id="KW-0961">Cell wall biogenesis/degradation</keyword>